<keyword evidence="4 7" id="KW-0378">Hydrolase</keyword>
<dbReference type="AlphaFoldDB" id="A0A7W6BU11"/>
<dbReference type="Gene3D" id="3.20.20.300">
    <property type="entry name" value="Glycoside hydrolase, family 3, N-terminal domain"/>
    <property type="match status" value="1"/>
</dbReference>
<sequence>MNGSKAWISGCIGQRLNADERAFFADERPWGFILFGRNIGEPQQVRDLVAELKDVRGGDDVPILIDQEGGRVQRLRPPFAPRFPPAAEIGRVFATDEGAGRRAAWLQGRLLADDLLSGYGINVNCLPCLDLPAPGSHSVIGDRAYADSPDVVATLGRAAASGLAAGGVLPVMKHIPGHGRTEVDSHLELPYVRASRAELESHDFLPFAELADLPAGMTAHIRYETLDPDRPATISPIVISQIIRGALRFDGLLMSDDMSMKALQGDMDMLARAAIDAGCDLALHCNGDMTEMRAIASGVPELKGESLRRAERAHAVIRDGAREPAGEGMREEFASLLALTA</sequence>
<evidence type="ECO:0000256" key="3">
    <source>
        <dbReference type="ARBA" id="ARBA00012663"/>
    </source>
</evidence>
<comment type="similarity">
    <text evidence="2">Belongs to the glycosyl hydrolase 3 family.</text>
</comment>
<dbReference type="GO" id="GO:0005975">
    <property type="term" value="P:carbohydrate metabolic process"/>
    <property type="evidence" value="ECO:0007669"/>
    <property type="project" value="InterPro"/>
</dbReference>
<dbReference type="Proteomes" id="UP000531216">
    <property type="component" value="Unassembled WGS sequence"/>
</dbReference>
<evidence type="ECO:0000313" key="7">
    <source>
        <dbReference type="EMBL" id="MBB3935068.1"/>
    </source>
</evidence>
<dbReference type="GO" id="GO:0004563">
    <property type="term" value="F:beta-N-acetylhexosaminidase activity"/>
    <property type="evidence" value="ECO:0007669"/>
    <property type="project" value="UniProtKB-EC"/>
</dbReference>
<proteinExistence type="inferred from homology"/>
<dbReference type="GO" id="GO:0009254">
    <property type="term" value="P:peptidoglycan turnover"/>
    <property type="evidence" value="ECO:0007669"/>
    <property type="project" value="TreeGrafter"/>
</dbReference>
<dbReference type="InterPro" id="IPR017853">
    <property type="entry name" value="GH"/>
</dbReference>
<dbReference type="InterPro" id="IPR001764">
    <property type="entry name" value="Glyco_hydro_3_N"/>
</dbReference>
<dbReference type="InterPro" id="IPR050226">
    <property type="entry name" value="NagZ_Beta-hexosaminidase"/>
</dbReference>
<dbReference type="InterPro" id="IPR036962">
    <property type="entry name" value="Glyco_hydro_3_N_sf"/>
</dbReference>
<accession>A0A7W6BU11</accession>
<evidence type="ECO:0000256" key="1">
    <source>
        <dbReference type="ARBA" id="ARBA00001231"/>
    </source>
</evidence>
<dbReference type="PANTHER" id="PTHR30480:SF13">
    <property type="entry name" value="BETA-HEXOSAMINIDASE"/>
    <property type="match status" value="1"/>
</dbReference>
<evidence type="ECO:0000313" key="8">
    <source>
        <dbReference type="Proteomes" id="UP000531216"/>
    </source>
</evidence>
<gene>
    <name evidence="7" type="ORF">GGR05_001196</name>
</gene>
<dbReference type="EC" id="3.2.1.52" evidence="3"/>
<comment type="catalytic activity">
    <reaction evidence="1">
        <text>Hydrolysis of terminal non-reducing N-acetyl-D-hexosamine residues in N-acetyl-beta-D-hexosaminides.</text>
        <dbReference type="EC" id="3.2.1.52"/>
    </reaction>
</comment>
<feature type="domain" description="Glycoside hydrolase family 3 N-terminal" evidence="6">
    <location>
        <begin position="15"/>
        <end position="303"/>
    </location>
</feature>
<evidence type="ECO:0000259" key="6">
    <source>
        <dbReference type="Pfam" id="PF00933"/>
    </source>
</evidence>
<organism evidence="7 8">
    <name type="scientific">Aureimonas phyllosphaerae</name>
    <dbReference type="NCBI Taxonomy" id="1166078"/>
    <lineage>
        <taxon>Bacteria</taxon>
        <taxon>Pseudomonadati</taxon>
        <taxon>Pseudomonadota</taxon>
        <taxon>Alphaproteobacteria</taxon>
        <taxon>Hyphomicrobiales</taxon>
        <taxon>Aurantimonadaceae</taxon>
        <taxon>Aureimonas</taxon>
    </lineage>
</organism>
<evidence type="ECO:0000256" key="5">
    <source>
        <dbReference type="ARBA" id="ARBA00023295"/>
    </source>
</evidence>
<protein>
    <recommendedName>
        <fullName evidence="3">beta-N-acetylhexosaminidase</fullName>
        <ecNumber evidence="3">3.2.1.52</ecNumber>
    </recommendedName>
</protein>
<comment type="caution">
    <text evidence="7">The sequence shown here is derived from an EMBL/GenBank/DDBJ whole genome shotgun (WGS) entry which is preliminary data.</text>
</comment>
<keyword evidence="8" id="KW-1185">Reference proteome</keyword>
<name>A0A7W6BU11_9HYPH</name>
<reference evidence="7 8" key="1">
    <citation type="submission" date="2020-08" db="EMBL/GenBank/DDBJ databases">
        <title>Genomic Encyclopedia of Type Strains, Phase IV (KMG-IV): sequencing the most valuable type-strain genomes for metagenomic binning, comparative biology and taxonomic classification.</title>
        <authorList>
            <person name="Goeker M."/>
        </authorList>
    </citation>
    <scope>NUCLEOTIDE SEQUENCE [LARGE SCALE GENOMIC DNA]</scope>
    <source>
        <strain evidence="7 8">DSM 25024</strain>
    </source>
</reference>
<dbReference type="EMBL" id="JACIDO010000002">
    <property type="protein sequence ID" value="MBB3935068.1"/>
    <property type="molecule type" value="Genomic_DNA"/>
</dbReference>
<dbReference type="PANTHER" id="PTHR30480">
    <property type="entry name" value="BETA-HEXOSAMINIDASE-RELATED"/>
    <property type="match status" value="1"/>
</dbReference>
<dbReference type="NCBIfam" id="NF003740">
    <property type="entry name" value="PRK05337.1"/>
    <property type="match status" value="1"/>
</dbReference>
<evidence type="ECO:0000256" key="4">
    <source>
        <dbReference type="ARBA" id="ARBA00022801"/>
    </source>
</evidence>
<dbReference type="SUPFAM" id="SSF51445">
    <property type="entry name" value="(Trans)glycosidases"/>
    <property type="match status" value="1"/>
</dbReference>
<evidence type="ECO:0000256" key="2">
    <source>
        <dbReference type="ARBA" id="ARBA00005336"/>
    </source>
</evidence>
<keyword evidence="5 7" id="KW-0326">Glycosidase</keyword>
<dbReference type="RefSeq" id="WP_244545861.1">
    <property type="nucleotide sequence ID" value="NZ_FOOA01000002.1"/>
</dbReference>
<dbReference type="Pfam" id="PF00933">
    <property type="entry name" value="Glyco_hydro_3"/>
    <property type="match status" value="1"/>
</dbReference>